<dbReference type="SUPFAM" id="SSF53335">
    <property type="entry name" value="S-adenosyl-L-methionine-dependent methyltransferases"/>
    <property type="match status" value="1"/>
</dbReference>
<dbReference type="CDD" id="cd02440">
    <property type="entry name" value="AdoMet_MTases"/>
    <property type="match status" value="1"/>
</dbReference>
<keyword evidence="2" id="KW-0808">Transferase</keyword>
<evidence type="ECO:0000313" key="2">
    <source>
        <dbReference type="EMBL" id="NDV42386.1"/>
    </source>
</evidence>
<feature type="domain" description="Methyltransferase" evidence="1">
    <location>
        <begin position="56"/>
        <end position="150"/>
    </location>
</feature>
<dbReference type="Proteomes" id="UP000468707">
    <property type="component" value="Unassembled WGS sequence"/>
</dbReference>
<dbReference type="InterPro" id="IPR029063">
    <property type="entry name" value="SAM-dependent_MTases_sf"/>
</dbReference>
<dbReference type="Gene3D" id="3.40.50.150">
    <property type="entry name" value="Vaccinia Virus protein VP39"/>
    <property type="match status" value="1"/>
</dbReference>
<gene>
    <name evidence="2" type="ORF">GTK07_03525</name>
</gene>
<evidence type="ECO:0000259" key="1">
    <source>
        <dbReference type="Pfam" id="PF13847"/>
    </source>
</evidence>
<dbReference type="PANTHER" id="PTHR43861:SF1">
    <property type="entry name" value="TRANS-ACONITATE 2-METHYLTRANSFERASE"/>
    <property type="match status" value="1"/>
</dbReference>
<dbReference type="GO" id="GO:0032259">
    <property type="term" value="P:methylation"/>
    <property type="evidence" value="ECO:0007669"/>
    <property type="project" value="UniProtKB-KW"/>
</dbReference>
<protein>
    <submittedName>
        <fullName evidence="2">Methyltransferase domain-containing protein</fullName>
    </submittedName>
</protein>
<sequence length="248" mass="28879">MIQGGKKHKNNSEISKEWDAIAKARSQQLLRHEDISMDKVLIPMLLNMTSDSNFSNVIDLGCGTGYSTKHFHEKSKKLTGIDISTLSIKEAKSISPEINFVANSIEDYSKMTTEKYTLAISNMTFMDVTNLEKVIKSTSDILKLNAHLVLTITHPYFWPLYWGYEKYDWFNYSKEIEIEANFNISFNSSPFITTHYHRPLETYINLLKKYNLQIIEMREPMPETEIMNEYPSKWKYPRFVGMKCIKTG</sequence>
<dbReference type="RefSeq" id="WP_163633038.1">
    <property type="nucleotide sequence ID" value="NZ_JAAAMI010000001.1"/>
</dbReference>
<reference evidence="2 3" key="1">
    <citation type="submission" date="2020-01" db="EMBL/GenBank/DDBJ databases">
        <title>Muricauda sediminis sp.nov. 40Bstr401.</title>
        <authorList>
            <person name="Xue Z."/>
            <person name="Zhu S."/>
            <person name="Ren N."/>
            <person name="Chen T."/>
            <person name="Chen X."/>
            <person name="Chen J."/>
            <person name="Yang J."/>
        </authorList>
    </citation>
    <scope>NUCLEOTIDE SEQUENCE [LARGE SCALE GENOMIC DNA]</scope>
    <source>
        <strain evidence="2 3">40Bstr401</strain>
    </source>
</reference>
<keyword evidence="2" id="KW-0489">Methyltransferase</keyword>
<dbReference type="GO" id="GO:0008168">
    <property type="term" value="F:methyltransferase activity"/>
    <property type="evidence" value="ECO:0007669"/>
    <property type="project" value="UniProtKB-KW"/>
</dbReference>
<evidence type="ECO:0000313" key="3">
    <source>
        <dbReference type="Proteomes" id="UP000468707"/>
    </source>
</evidence>
<dbReference type="PANTHER" id="PTHR43861">
    <property type="entry name" value="TRANS-ACONITATE 2-METHYLTRANSFERASE-RELATED"/>
    <property type="match status" value="1"/>
</dbReference>
<keyword evidence="3" id="KW-1185">Reference proteome</keyword>
<name>A0A6I5KNX2_9FLAO</name>
<dbReference type="EMBL" id="JAAAMI010000001">
    <property type="protein sequence ID" value="NDV42386.1"/>
    <property type="molecule type" value="Genomic_DNA"/>
</dbReference>
<accession>A0A6I5KNX2</accession>
<dbReference type="InterPro" id="IPR025714">
    <property type="entry name" value="Methyltranfer_dom"/>
</dbReference>
<organism evidence="2 3">
    <name type="scientific">Flagellimonas sediminis</name>
    <dbReference type="NCBI Taxonomy" id="2696468"/>
    <lineage>
        <taxon>Bacteria</taxon>
        <taxon>Pseudomonadati</taxon>
        <taxon>Bacteroidota</taxon>
        <taxon>Flavobacteriia</taxon>
        <taxon>Flavobacteriales</taxon>
        <taxon>Flavobacteriaceae</taxon>
        <taxon>Flagellimonas</taxon>
    </lineage>
</organism>
<proteinExistence type="predicted"/>
<dbReference type="Pfam" id="PF13847">
    <property type="entry name" value="Methyltransf_31"/>
    <property type="match status" value="1"/>
</dbReference>
<dbReference type="AlphaFoldDB" id="A0A6I5KNX2"/>
<comment type="caution">
    <text evidence="2">The sequence shown here is derived from an EMBL/GenBank/DDBJ whole genome shotgun (WGS) entry which is preliminary data.</text>
</comment>